<comment type="caution">
    <text evidence="1">The sequence shown here is derived from an EMBL/GenBank/DDBJ whole genome shotgun (WGS) entry which is preliminary data.</text>
</comment>
<keyword evidence="2" id="KW-1185">Reference proteome</keyword>
<gene>
    <name evidence="1" type="ORF">MILVUS5_LOCUS41405</name>
</gene>
<dbReference type="Proteomes" id="UP001177021">
    <property type="component" value="Unassembled WGS sequence"/>
</dbReference>
<evidence type="ECO:0000313" key="1">
    <source>
        <dbReference type="EMBL" id="CAJ2679280.1"/>
    </source>
</evidence>
<proteinExistence type="predicted"/>
<dbReference type="EMBL" id="CASHSV030000823">
    <property type="protein sequence ID" value="CAJ2679280.1"/>
    <property type="molecule type" value="Genomic_DNA"/>
</dbReference>
<protein>
    <submittedName>
        <fullName evidence="1">Uncharacterized protein</fullName>
    </submittedName>
</protein>
<sequence>MGVGATTTKILVIGGTGYMGKFIVEASIKAGYSTFALVRESTLSNPNKSSIIHNFNTLGVNIVLGDINDQHSLVKVIKQVDVVISTVSHDQLSDQYKILAAIKKAGNIKRFFPSEFGNDVDQNHGLDEGKVVFDTKTKFRRAIEAEGIPHTYVVANFLTQHFLPTWSQLMDSASPLDEVIILGDGNIKSIFNTEESVATFTIRTVDDPRTLNKTLYIRPSTNTLSYNDLVSLWEKKTSNTLTRIYVSEEQAVKMMHESPYPLIKMGFAICLAAFVKGDHTNYEIEPSIGVEASKLYPEVKYTTLDEYFEENHDRTPFYLNWLISINNEQHFN</sequence>
<name>A0ACB0MEU5_TRIPR</name>
<accession>A0ACB0MEU5</accession>
<organism evidence="1 2">
    <name type="scientific">Trifolium pratense</name>
    <name type="common">Red clover</name>
    <dbReference type="NCBI Taxonomy" id="57577"/>
    <lineage>
        <taxon>Eukaryota</taxon>
        <taxon>Viridiplantae</taxon>
        <taxon>Streptophyta</taxon>
        <taxon>Embryophyta</taxon>
        <taxon>Tracheophyta</taxon>
        <taxon>Spermatophyta</taxon>
        <taxon>Magnoliopsida</taxon>
        <taxon>eudicotyledons</taxon>
        <taxon>Gunneridae</taxon>
        <taxon>Pentapetalae</taxon>
        <taxon>rosids</taxon>
        <taxon>fabids</taxon>
        <taxon>Fabales</taxon>
        <taxon>Fabaceae</taxon>
        <taxon>Papilionoideae</taxon>
        <taxon>50 kb inversion clade</taxon>
        <taxon>NPAAA clade</taxon>
        <taxon>Hologalegina</taxon>
        <taxon>IRL clade</taxon>
        <taxon>Trifolieae</taxon>
        <taxon>Trifolium</taxon>
    </lineage>
</organism>
<reference evidence="1" key="1">
    <citation type="submission" date="2023-10" db="EMBL/GenBank/DDBJ databases">
        <authorList>
            <person name="Rodriguez Cubillos JULIANA M."/>
            <person name="De Vega J."/>
        </authorList>
    </citation>
    <scope>NUCLEOTIDE SEQUENCE</scope>
</reference>
<evidence type="ECO:0000313" key="2">
    <source>
        <dbReference type="Proteomes" id="UP001177021"/>
    </source>
</evidence>